<reference evidence="2 3" key="1">
    <citation type="submission" date="2019-10" db="EMBL/GenBank/DDBJ databases">
        <title>Dictyobacter vulcani sp. nov., within the class Ktedonobacteria, isolated from soil of volcanic Mt. Zao.</title>
        <authorList>
            <person name="Zheng Y."/>
            <person name="Wang C.M."/>
            <person name="Sakai Y."/>
            <person name="Abe K."/>
            <person name="Yokota A."/>
            <person name="Yabe S."/>
        </authorList>
    </citation>
    <scope>NUCLEOTIDE SEQUENCE [LARGE SCALE GENOMIC DNA]</scope>
    <source>
        <strain evidence="2 3">W12</strain>
    </source>
</reference>
<protein>
    <submittedName>
        <fullName evidence="2">Uncharacterized protein</fullName>
    </submittedName>
</protein>
<comment type="caution">
    <text evidence="2">The sequence shown here is derived from an EMBL/GenBank/DDBJ whole genome shotgun (WGS) entry which is preliminary data.</text>
</comment>
<name>A0A5J4KPT7_9CHLR</name>
<accession>A0A5J4KPT7</accession>
<organism evidence="2 3">
    <name type="scientific">Dictyobacter vulcani</name>
    <dbReference type="NCBI Taxonomy" id="2607529"/>
    <lineage>
        <taxon>Bacteria</taxon>
        <taxon>Bacillati</taxon>
        <taxon>Chloroflexota</taxon>
        <taxon>Ktedonobacteria</taxon>
        <taxon>Ktedonobacterales</taxon>
        <taxon>Dictyobacteraceae</taxon>
        <taxon>Dictyobacter</taxon>
    </lineage>
</organism>
<dbReference type="EMBL" id="BKZW01000001">
    <property type="protein sequence ID" value="GER88457.1"/>
    <property type="molecule type" value="Genomic_DNA"/>
</dbReference>
<dbReference type="Proteomes" id="UP000326912">
    <property type="component" value="Unassembled WGS sequence"/>
</dbReference>
<gene>
    <name evidence="2" type="ORF">KDW_26190</name>
</gene>
<proteinExistence type="predicted"/>
<evidence type="ECO:0000313" key="3">
    <source>
        <dbReference type="Proteomes" id="UP000326912"/>
    </source>
</evidence>
<evidence type="ECO:0000256" key="1">
    <source>
        <dbReference type="SAM" id="MobiDB-lite"/>
    </source>
</evidence>
<keyword evidence="3" id="KW-1185">Reference proteome</keyword>
<dbReference type="AlphaFoldDB" id="A0A5J4KPT7"/>
<feature type="region of interest" description="Disordered" evidence="1">
    <location>
        <begin position="1"/>
        <end position="38"/>
    </location>
</feature>
<evidence type="ECO:0000313" key="2">
    <source>
        <dbReference type="EMBL" id="GER88457.1"/>
    </source>
</evidence>
<sequence length="59" mass="6390">MDASTPGWVWSGPDLEKTGSNHPISKPPPQRRGVPDEEAPLSVHTCGFLSILTCAKKYV</sequence>